<feature type="domain" description="NAD(P)-binding" evidence="1">
    <location>
        <begin position="4"/>
        <end position="303"/>
    </location>
</feature>
<dbReference type="InterPro" id="IPR016040">
    <property type="entry name" value="NAD(P)-bd_dom"/>
</dbReference>
<protein>
    <recommendedName>
        <fullName evidence="1">NAD(P)-binding domain-containing protein</fullName>
    </recommendedName>
</protein>
<reference evidence="2" key="1">
    <citation type="submission" date="2018-05" db="EMBL/GenBank/DDBJ databases">
        <authorList>
            <person name="Lanie J.A."/>
            <person name="Ng W.-L."/>
            <person name="Kazmierczak K.M."/>
            <person name="Andrzejewski T.M."/>
            <person name="Davidsen T.M."/>
            <person name="Wayne K.J."/>
            <person name="Tettelin H."/>
            <person name="Glass J.I."/>
            <person name="Rusch D."/>
            <person name="Podicherti R."/>
            <person name="Tsui H.-C.T."/>
            <person name="Winkler M.E."/>
        </authorList>
    </citation>
    <scope>NUCLEOTIDE SEQUENCE</scope>
</reference>
<dbReference type="AlphaFoldDB" id="A0A382BB69"/>
<evidence type="ECO:0000259" key="1">
    <source>
        <dbReference type="Pfam" id="PF16363"/>
    </source>
</evidence>
<dbReference type="InterPro" id="IPR036291">
    <property type="entry name" value="NAD(P)-bd_dom_sf"/>
</dbReference>
<dbReference type="Gene3D" id="3.40.50.720">
    <property type="entry name" value="NAD(P)-binding Rossmann-like Domain"/>
    <property type="match status" value="1"/>
</dbReference>
<evidence type="ECO:0000313" key="2">
    <source>
        <dbReference type="EMBL" id="SVB10437.1"/>
    </source>
</evidence>
<dbReference type="Pfam" id="PF16363">
    <property type="entry name" value="GDP_Man_Dehyd"/>
    <property type="match status" value="1"/>
</dbReference>
<accession>A0A382BB69</accession>
<dbReference type="SUPFAM" id="SSF51735">
    <property type="entry name" value="NAD(P)-binding Rossmann-fold domains"/>
    <property type="match status" value="1"/>
</dbReference>
<gene>
    <name evidence="2" type="ORF">METZ01_LOCUS163291</name>
</gene>
<dbReference type="PANTHER" id="PTHR43000">
    <property type="entry name" value="DTDP-D-GLUCOSE 4,6-DEHYDRATASE-RELATED"/>
    <property type="match status" value="1"/>
</dbReference>
<dbReference type="EMBL" id="UINC01028802">
    <property type="protein sequence ID" value="SVB10437.1"/>
    <property type="molecule type" value="Genomic_DNA"/>
</dbReference>
<sequence>MKFLITGGLGFIGSHLTEFLIKKNHNVKILTKTFSKKSNIKILSKKIKIEKIDITNFRKLGQCIEQFKPDVIIHLAGNTSHSKSFEEPLKDVDSNAKSTLFMLEKIRELDLNCKFLLGSTFIVIGKPKKLPVNENTPCNPTTIYGTNRLASEYFCKIYHEVYGLDTNIFRVTNSYGPREQVIPKKNAVNFLIHQAFKKQEISIYNKGKFFRDFIYIDDVISGINTILKNGKSGELYWISSGKKTWFYQFGDILERTTGCKVKYSETPTYTKKVDVGNFVVNNSKLRNLGWTPKISVNDGIKKTLNFFQSS</sequence>
<proteinExistence type="predicted"/>
<name>A0A382BB69_9ZZZZ</name>
<organism evidence="2">
    <name type="scientific">marine metagenome</name>
    <dbReference type="NCBI Taxonomy" id="408172"/>
    <lineage>
        <taxon>unclassified sequences</taxon>
        <taxon>metagenomes</taxon>
        <taxon>ecological metagenomes</taxon>
    </lineage>
</organism>